<feature type="non-terminal residue" evidence="1">
    <location>
        <position position="1"/>
    </location>
</feature>
<name>A0A5A7Q7N2_STRAF</name>
<dbReference type="Proteomes" id="UP000325081">
    <property type="component" value="Unassembled WGS sequence"/>
</dbReference>
<proteinExistence type="predicted"/>
<keyword evidence="2" id="KW-1185">Reference proteome</keyword>
<sequence length="276" mass="29972">GCDFVTFNDELRVFGLCFAAFQSGVLNDRRQIQRRKLRLSHIINKEDARLGIRLGCLGLARVGIRLGCLGLAGSGAGLTRAYGGDARTDDAYGMLCGRRGVRTRDGMLDLASRAYRLCDGAGRTGLRRDVRMDGARLRGRAGWDLGKLKRAWLDLGALEPSWAGTARPGLELPASSSSENGQMAGKRRLCRKIVKVAEFLVCVDNGVLVPEFGPVVDEKSTTRLPLTSSAPPVRRLPQPGLTSSLSATFGFTRSLLPHLRPTARGPDQRLLCSDYC</sequence>
<accession>A0A5A7Q7N2</accession>
<protein>
    <submittedName>
        <fullName evidence="1">Heat shock protein Hsp20</fullName>
    </submittedName>
</protein>
<gene>
    <name evidence="1" type="ORF">STAS_17747</name>
</gene>
<reference evidence="2" key="1">
    <citation type="journal article" date="2019" name="Curr. Biol.">
        <title>Genome Sequence of Striga asiatica Provides Insight into the Evolution of Plant Parasitism.</title>
        <authorList>
            <person name="Yoshida S."/>
            <person name="Kim S."/>
            <person name="Wafula E.K."/>
            <person name="Tanskanen J."/>
            <person name="Kim Y.M."/>
            <person name="Honaas L."/>
            <person name="Yang Z."/>
            <person name="Spallek T."/>
            <person name="Conn C.E."/>
            <person name="Ichihashi Y."/>
            <person name="Cheong K."/>
            <person name="Cui S."/>
            <person name="Der J.P."/>
            <person name="Gundlach H."/>
            <person name="Jiao Y."/>
            <person name="Hori C."/>
            <person name="Ishida J.K."/>
            <person name="Kasahara H."/>
            <person name="Kiba T."/>
            <person name="Kim M.S."/>
            <person name="Koo N."/>
            <person name="Laohavisit A."/>
            <person name="Lee Y.H."/>
            <person name="Lumba S."/>
            <person name="McCourt P."/>
            <person name="Mortimer J.C."/>
            <person name="Mutuku J.M."/>
            <person name="Nomura T."/>
            <person name="Sasaki-Sekimoto Y."/>
            <person name="Seto Y."/>
            <person name="Wang Y."/>
            <person name="Wakatake T."/>
            <person name="Sakakibara H."/>
            <person name="Demura T."/>
            <person name="Yamaguchi S."/>
            <person name="Yoneyama K."/>
            <person name="Manabe R.I."/>
            <person name="Nelson D.C."/>
            <person name="Schulman A.H."/>
            <person name="Timko M.P."/>
            <person name="dePamphilis C.W."/>
            <person name="Choi D."/>
            <person name="Shirasu K."/>
        </authorList>
    </citation>
    <scope>NUCLEOTIDE SEQUENCE [LARGE SCALE GENOMIC DNA]</scope>
    <source>
        <strain evidence="2">cv. UVA1</strain>
    </source>
</reference>
<comment type="caution">
    <text evidence="1">The sequence shown here is derived from an EMBL/GenBank/DDBJ whole genome shotgun (WGS) entry which is preliminary data.</text>
</comment>
<organism evidence="1 2">
    <name type="scientific">Striga asiatica</name>
    <name type="common">Asiatic witchweed</name>
    <name type="synonym">Buchnera asiatica</name>
    <dbReference type="NCBI Taxonomy" id="4170"/>
    <lineage>
        <taxon>Eukaryota</taxon>
        <taxon>Viridiplantae</taxon>
        <taxon>Streptophyta</taxon>
        <taxon>Embryophyta</taxon>
        <taxon>Tracheophyta</taxon>
        <taxon>Spermatophyta</taxon>
        <taxon>Magnoliopsida</taxon>
        <taxon>eudicotyledons</taxon>
        <taxon>Gunneridae</taxon>
        <taxon>Pentapetalae</taxon>
        <taxon>asterids</taxon>
        <taxon>lamiids</taxon>
        <taxon>Lamiales</taxon>
        <taxon>Orobanchaceae</taxon>
        <taxon>Buchnereae</taxon>
        <taxon>Striga</taxon>
    </lineage>
</organism>
<dbReference type="EMBL" id="BKCP01006060">
    <property type="protein sequence ID" value="GER41044.1"/>
    <property type="molecule type" value="Genomic_DNA"/>
</dbReference>
<dbReference type="AlphaFoldDB" id="A0A5A7Q7N2"/>
<evidence type="ECO:0000313" key="1">
    <source>
        <dbReference type="EMBL" id="GER41044.1"/>
    </source>
</evidence>
<keyword evidence="1" id="KW-0346">Stress response</keyword>
<evidence type="ECO:0000313" key="2">
    <source>
        <dbReference type="Proteomes" id="UP000325081"/>
    </source>
</evidence>